<dbReference type="Gene3D" id="1.10.30.50">
    <property type="match status" value="1"/>
</dbReference>
<dbReference type="InterPro" id="IPR044925">
    <property type="entry name" value="His-Me_finger_sf"/>
</dbReference>
<evidence type="ECO:0000259" key="2">
    <source>
        <dbReference type="Pfam" id="PF01844"/>
    </source>
</evidence>
<reference evidence="3 4" key="1">
    <citation type="submission" date="2017-07" db="EMBL/GenBank/DDBJ databases">
        <title>Complete genome sequence of Spiroplasma corruscae EC-1 (DSM 19793).</title>
        <authorList>
            <person name="Tsai Y.-M."/>
            <person name="Lo W.-S."/>
            <person name="Kuo C.-H."/>
        </authorList>
    </citation>
    <scope>NUCLEOTIDE SEQUENCE [LARGE SCALE GENOMIC DNA]</scope>
    <source>
        <strain evidence="3 4">EC-1</strain>
        <plasmid evidence="3 4">unnamed</plasmid>
    </source>
</reference>
<dbReference type="InterPro" id="IPR003615">
    <property type="entry name" value="HNH_nuc"/>
</dbReference>
<dbReference type="KEGG" id="scou:SCORR_v1c10200"/>
<keyword evidence="4" id="KW-1185">Reference proteome</keyword>
<evidence type="ECO:0000313" key="3">
    <source>
        <dbReference type="EMBL" id="ASP28792.1"/>
    </source>
</evidence>
<evidence type="ECO:0000256" key="1">
    <source>
        <dbReference type="SAM" id="MobiDB-lite"/>
    </source>
</evidence>
<evidence type="ECO:0000313" key="4">
    <source>
        <dbReference type="Proteomes" id="UP000203229"/>
    </source>
</evidence>
<accession>A0A222EQK3</accession>
<dbReference type="Proteomes" id="UP000203229">
    <property type="component" value="Plasmid unnamed"/>
</dbReference>
<dbReference type="Pfam" id="PF01844">
    <property type="entry name" value="HNH"/>
    <property type="match status" value="1"/>
</dbReference>
<dbReference type="CDD" id="cd00085">
    <property type="entry name" value="HNHc"/>
    <property type="match status" value="1"/>
</dbReference>
<proteinExistence type="predicted"/>
<dbReference type="AlphaFoldDB" id="A0A222EQK3"/>
<feature type="region of interest" description="Disordered" evidence="1">
    <location>
        <begin position="81"/>
        <end position="103"/>
    </location>
</feature>
<keyword evidence="3" id="KW-0614">Plasmid</keyword>
<dbReference type="GO" id="GO:0008270">
    <property type="term" value="F:zinc ion binding"/>
    <property type="evidence" value="ECO:0007669"/>
    <property type="project" value="InterPro"/>
</dbReference>
<sequence length="103" mass="12015">MADKRGKWSKKNLKEIWDDYVDNKIWKIFDRNDLMSWEFGFVDKAPCPARNCGKVMIRSQYLGNQPAGKHCWDVDHINEDSSDNSISNLQPMHPACNKKKSNK</sequence>
<geneLocation type="plasmid" evidence="3 4">
    <name>unnamed</name>
</geneLocation>
<dbReference type="GO" id="GO:0004519">
    <property type="term" value="F:endonuclease activity"/>
    <property type="evidence" value="ECO:0007669"/>
    <property type="project" value="InterPro"/>
</dbReference>
<gene>
    <name evidence="3" type="ORF">SCORR_v1c10200</name>
</gene>
<dbReference type="SUPFAM" id="SSF54060">
    <property type="entry name" value="His-Me finger endonucleases"/>
    <property type="match status" value="1"/>
</dbReference>
<dbReference type="EMBL" id="CP022536">
    <property type="protein sequence ID" value="ASP28792.1"/>
    <property type="molecule type" value="Genomic_DNA"/>
</dbReference>
<dbReference type="InterPro" id="IPR002711">
    <property type="entry name" value="HNH"/>
</dbReference>
<dbReference type="OrthoDB" id="389726at2"/>
<dbReference type="RefSeq" id="WP_094049931.1">
    <property type="nucleotide sequence ID" value="NZ_CP022536.1"/>
</dbReference>
<protein>
    <recommendedName>
        <fullName evidence="2">HNH domain-containing protein</fullName>
    </recommendedName>
</protein>
<name>A0A222EQK3_9MOLU</name>
<organism evidence="3 4">
    <name type="scientific">Spiroplasma corruscae</name>
    <dbReference type="NCBI Taxonomy" id="216934"/>
    <lineage>
        <taxon>Bacteria</taxon>
        <taxon>Bacillati</taxon>
        <taxon>Mycoplasmatota</taxon>
        <taxon>Mollicutes</taxon>
        <taxon>Entomoplasmatales</taxon>
        <taxon>Spiroplasmataceae</taxon>
        <taxon>Spiroplasma</taxon>
    </lineage>
</organism>
<dbReference type="GO" id="GO:0003676">
    <property type="term" value="F:nucleic acid binding"/>
    <property type="evidence" value="ECO:0007669"/>
    <property type="project" value="InterPro"/>
</dbReference>
<feature type="domain" description="HNH" evidence="2">
    <location>
        <begin position="70"/>
        <end position="103"/>
    </location>
</feature>